<reference evidence="2" key="1">
    <citation type="submission" date="2021-04" db="EMBL/GenBank/DDBJ databases">
        <authorList>
            <person name="Vanwijnsberghe S."/>
        </authorList>
    </citation>
    <scope>NUCLEOTIDE SEQUENCE</scope>
    <source>
        <strain evidence="2">LMG 31841</strain>
    </source>
</reference>
<evidence type="ECO:0000256" key="1">
    <source>
        <dbReference type="HAMAP-Rule" id="MF_00775"/>
    </source>
</evidence>
<accession>A0A9N8X4R2</accession>
<dbReference type="AlphaFoldDB" id="A0A9N8X4R2"/>
<dbReference type="RefSeq" id="WP_228883235.1">
    <property type="nucleotide sequence ID" value="NZ_CAJQYX010000033.1"/>
</dbReference>
<dbReference type="InterPro" id="IPR020915">
    <property type="entry name" value="UPF0311"/>
</dbReference>
<dbReference type="EMBL" id="CAJQZC010000014">
    <property type="protein sequence ID" value="CAG4923207.1"/>
    <property type="molecule type" value="Genomic_DNA"/>
</dbReference>
<comment type="similarity">
    <text evidence="1">Belongs to the UPF0311 family.</text>
</comment>
<proteinExistence type="inferred from homology"/>
<dbReference type="Pfam" id="PF11578">
    <property type="entry name" value="DUF3237"/>
    <property type="match status" value="1"/>
</dbReference>
<dbReference type="HAMAP" id="MF_00775">
    <property type="entry name" value="UPF0311"/>
    <property type="match status" value="1"/>
</dbReference>
<protein>
    <recommendedName>
        <fullName evidence="1">UPF0311 protein LMG31841_05261</fullName>
    </recommendedName>
</protein>
<sequence>MSTPAFDELPAALQSVQTHPLFVMRLDVKPIVIVGATPGPFRRVGIVPSGTFAGERLSGKVLDGGSDWQTGRSDGSTQLDVRLILQTDDGTNITMAYRGIRHGAVDVIQRLEKGEEVDPASYYFRINPIFEAPAGKYEWLNRVIAVGTGHRFAYGPVYSVFEVK</sequence>
<dbReference type="PANTHER" id="PTHR37315">
    <property type="entry name" value="UPF0311 PROTEIN BLR7842"/>
    <property type="match status" value="1"/>
</dbReference>
<dbReference type="PANTHER" id="PTHR37315:SF1">
    <property type="entry name" value="UPF0311 PROTEIN BLR7842"/>
    <property type="match status" value="1"/>
</dbReference>
<name>A0A9N8X4R2_9BURK</name>
<evidence type="ECO:0000313" key="2">
    <source>
        <dbReference type="EMBL" id="CAG4923207.1"/>
    </source>
</evidence>
<comment type="caution">
    <text evidence="2">The sequence shown here is derived from an EMBL/GenBank/DDBJ whole genome shotgun (WGS) entry which is preliminary data.</text>
</comment>
<dbReference type="Proteomes" id="UP000789704">
    <property type="component" value="Unassembled WGS sequence"/>
</dbReference>
<gene>
    <name evidence="2" type="ORF">LMG31841_05261</name>
</gene>
<evidence type="ECO:0000313" key="3">
    <source>
        <dbReference type="Proteomes" id="UP000789704"/>
    </source>
</evidence>
<dbReference type="Gene3D" id="2.40.160.20">
    <property type="match status" value="1"/>
</dbReference>
<organism evidence="2 3">
    <name type="scientific">Paraburkholderia saeva</name>
    <dbReference type="NCBI Taxonomy" id="2777537"/>
    <lineage>
        <taxon>Bacteria</taxon>
        <taxon>Pseudomonadati</taxon>
        <taxon>Pseudomonadota</taxon>
        <taxon>Betaproteobacteria</taxon>
        <taxon>Burkholderiales</taxon>
        <taxon>Burkholderiaceae</taxon>
        <taxon>Paraburkholderia</taxon>
    </lineage>
</organism>
<keyword evidence="3" id="KW-1185">Reference proteome</keyword>